<sequence length="315" mass="33221">MPLVRVNATADRPGPLPGAPPLGVQLDTALAELPGGTPIAVLVHGFRFSPGQPAKTPHRHILALNPETGGRRAVSWPRALGFTGTGPGEGLCIAFGWESDGTIWQAYDNAARAGTALARLVEQIATRAPGRSVDILAHSLGARVALTAMGKMPAGALNHAVLMAPAEFTPRARAALDSAAGRRGRVLNVTSRENDPFDLLLEALLAPARGGGRSLGHGLEDAPPGWLDLHIDDPDTLQALAAMGHRIAPPERRVCHWSPYLRPGMLALYRALIRGALPFENLCAGLPPARPARWSRLLAPPRRPLPLPFAGNAPS</sequence>
<evidence type="ECO:0000313" key="1">
    <source>
        <dbReference type="EMBL" id="TCP43220.1"/>
    </source>
</evidence>
<gene>
    <name evidence="1" type="ORF">EV662_102417</name>
</gene>
<comment type="caution">
    <text evidence="1">The sequence shown here is derived from an EMBL/GenBank/DDBJ whole genome shotgun (WGS) entry which is preliminary data.</text>
</comment>
<dbReference type="Gene3D" id="3.40.50.1820">
    <property type="entry name" value="alpha/beta hydrolase"/>
    <property type="match status" value="1"/>
</dbReference>
<reference evidence="1 2" key="1">
    <citation type="submission" date="2019-03" db="EMBL/GenBank/DDBJ databases">
        <title>Genomic Encyclopedia of Type Strains, Phase IV (KMG-IV): sequencing the most valuable type-strain genomes for metagenomic binning, comparative biology and taxonomic classification.</title>
        <authorList>
            <person name="Goeker M."/>
        </authorList>
    </citation>
    <scope>NUCLEOTIDE SEQUENCE [LARGE SCALE GENOMIC DNA]</scope>
    <source>
        <strain evidence="1 2">DSM 18063</strain>
    </source>
</reference>
<dbReference type="InterPro" id="IPR029058">
    <property type="entry name" value="AB_hydrolase_fold"/>
</dbReference>
<dbReference type="RefSeq" id="WP_165915524.1">
    <property type="nucleotide sequence ID" value="NZ_SLXP01000002.1"/>
</dbReference>
<keyword evidence="2" id="KW-1185">Reference proteome</keyword>
<keyword evidence="1" id="KW-0378">Hydrolase</keyword>
<dbReference type="Proteomes" id="UP000294835">
    <property type="component" value="Unassembled WGS sequence"/>
</dbReference>
<dbReference type="AlphaFoldDB" id="A0A4R2Q3S2"/>
<dbReference type="InterPro" id="IPR010297">
    <property type="entry name" value="DUF900_hydrolase"/>
</dbReference>
<name>A0A4R2Q3S2_9RHOB</name>
<protein>
    <submittedName>
        <fullName evidence="1">Alpha/beta hydrolase family protein DUF900</fullName>
    </submittedName>
</protein>
<dbReference type="Pfam" id="PF05990">
    <property type="entry name" value="DUF900"/>
    <property type="match status" value="1"/>
</dbReference>
<dbReference type="EMBL" id="SLXP01000002">
    <property type="protein sequence ID" value="TCP43220.1"/>
    <property type="molecule type" value="Genomic_DNA"/>
</dbReference>
<accession>A0A4R2Q3S2</accession>
<proteinExistence type="predicted"/>
<evidence type="ECO:0000313" key="2">
    <source>
        <dbReference type="Proteomes" id="UP000294835"/>
    </source>
</evidence>
<dbReference type="SUPFAM" id="SSF53474">
    <property type="entry name" value="alpha/beta-Hydrolases"/>
    <property type="match status" value="1"/>
</dbReference>
<dbReference type="GO" id="GO:0016787">
    <property type="term" value="F:hydrolase activity"/>
    <property type="evidence" value="ECO:0007669"/>
    <property type="project" value="UniProtKB-KW"/>
</dbReference>
<organism evidence="1 2">
    <name type="scientific">Rhodovulum marinum</name>
    <dbReference type="NCBI Taxonomy" id="320662"/>
    <lineage>
        <taxon>Bacteria</taxon>
        <taxon>Pseudomonadati</taxon>
        <taxon>Pseudomonadota</taxon>
        <taxon>Alphaproteobacteria</taxon>
        <taxon>Rhodobacterales</taxon>
        <taxon>Paracoccaceae</taxon>
        <taxon>Rhodovulum</taxon>
    </lineage>
</organism>